<protein>
    <submittedName>
        <fullName evidence="8">ABC transporter permease subunit</fullName>
    </submittedName>
</protein>
<dbReference type="GO" id="GO:0005886">
    <property type="term" value="C:plasma membrane"/>
    <property type="evidence" value="ECO:0007669"/>
    <property type="project" value="UniProtKB-SubCell"/>
</dbReference>
<dbReference type="PROSITE" id="PS50928">
    <property type="entry name" value="ABC_TM1"/>
    <property type="match status" value="1"/>
</dbReference>
<dbReference type="OrthoDB" id="2376472at2"/>
<feature type="transmembrane region" description="Helical" evidence="6">
    <location>
        <begin position="263"/>
        <end position="284"/>
    </location>
</feature>
<keyword evidence="2 6" id="KW-0813">Transport</keyword>
<evidence type="ECO:0000259" key="7">
    <source>
        <dbReference type="PROSITE" id="PS50928"/>
    </source>
</evidence>
<organism evidence="8 9">
    <name type="scientific">Sutcliffiella horikoshii</name>
    <dbReference type="NCBI Taxonomy" id="79883"/>
    <lineage>
        <taxon>Bacteria</taxon>
        <taxon>Bacillati</taxon>
        <taxon>Bacillota</taxon>
        <taxon>Bacilli</taxon>
        <taxon>Bacillales</taxon>
        <taxon>Bacillaceae</taxon>
        <taxon>Sutcliffiella</taxon>
    </lineage>
</organism>
<dbReference type="GO" id="GO:0055085">
    <property type="term" value="P:transmembrane transport"/>
    <property type="evidence" value="ECO:0007669"/>
    <property type="project" value="InterPro"/>
</dbReference>
<dbReference type="RefSeq" id="WP_148988780.1">
    <property type="nucleotide sequence ID" value="NZ_VTEV01000005.1"/>
</dbReference>
<sequence>MIKNIYLKIGGGMLLLLLTITFLAPFLPYIQDGMEVGRVILEPGRILTAPFPPTVDLPLGSDMDGRNLISVLVIGAKDTLFIIILIAAIRYVVGIVLGIIASFGNRLISSMLDTFDQMFSSLPVIFFAVLLLNIPFIIFLDSRFIVAIVTIAIIEAGRVGVTVKEQILSIKREPYIEAAVTVGVSPYLMTKNYYIPNILPSLIVNFCYDIGRIALVIGQLGVFSVFITQELVQLEANYGEIQNTSFNWATLLGEAKNLIYTAYWIPLFAALALLYVIISFNILGEGLRRFFEKRHA</sequence>
<keyword evidence="3 6" id="KW-0812">Transmembrane</keyword>
<feature type="transmembrane region" description="Helical" evidence="6">
    <location>
        <begin position="80"/>
        <end position="103"/>
    </location>
</feature>
<dbReference type="Pfam" id="PF00528">
    <property type="entry name" value="BPD_transp_1"/>
    <property type="match status" value="1"/>
</dbReference>
<evidence type="ECO:0000256" key="3">
    <source>
        <dbReference type="ARBA" id="ARBA00022692"/>
    </source>
</evidence>
<dbReference type="EMBL" id="VTEV01000005">
    <property type="protein sequence ID" value="TYS67670.1"/>
    <property type="molecule type" value="Genomic_DNA"/>
</dbReference>
<keyword evidence="5 6" id="KW-0472">Membrane</keyword>
<dbReference type="InterPro" id="IPR035906">
    <property type="entry name" value="MetI-like_sf"/>
</dbReference>
<dbReference type="InterPro" id="IPR000515">
    <property type="entry name" value="MetI-like"/>
</dbReference>
<dbReference type="SUPFAM" id="SSF161098">
    <property type="entry name" value="MetI-like"/>
    <property type="match status" value="1"/>
</dbReference>
<evidence type="ECO:0000256" key="5">
    <source>
        <dbReference type="ARBA" id="ARBA00023136"/>
    </source>
</evidence>
<evidence type="ECO:0000256" key="6">
    <source>
        <dbReference type="RuleBase" id="RU363032"/>
    </source>
</evidence>
<evidence type="ECO:0000313" key="9">
    <source>
        <dbReference type="Proteomes" id="UP000322524"/>
    </source>
</evidence>
<feature type="domain" description="ABC transmembrane type-1" evidence="7">
    <location>
        <begin position="76"/>
        <end position="284"/>
    </location>
</feature>
<feature type="transmembrane region" description="Helical" evidence="6">
    <location>
        <begin position="144"/>
        <end position="163"/>
    </location>
</feature>
<dbReference type="PANTHER" id="PTHR43839:SF3">
    <property type="entry name" value="OLIGOPEPTIDE ABC TRANSPORTER, PERMEASE PROTEIN"/>
    <property type="match status" value="1"/>
</dbReference>
<evidence type="ECO:0000256" key="2">
    <source>
        <dbReference type="ARBA" id="ARBA00022448"/>
    </source>
</evidence>
<comment type="subcellular location">
    <subcellularLocation>
        <location evidence="6">Cell membrane</location>
        <topology evidence="6">Multi-pass membrane protein</topology>
    </subcellularLocation>
    <subcellularLocation>
        <location evidence="1">Membrane</location>
        <topology evidence="1">Multi-pass membrane protein</topology>
    </subcellularLocation>
</comment>
<reference evidence="8 9" key="1">
    <citation type="submission" date="2019-08" db="EMBL/GenBank/DDBJ databases">
        <title>Bacillus genomes from the desert of Cuatro Cienegas, Coahuila.</title>
        <authorList>
            <person name="Olmedo-Alvarez G."/>
        </authorList>
    </citation>
    <scope>NUCLEOTIDE SEQUENCE [LARGE SCALE GENOMIC DNA]</scope>
    <source>
        <strain evidence="8 9">CH28_1T</strain>
    </source>
</reference>
<comment type="similarity">
    <text evidence="6">Belongs to the binding-protein-dependent transport system permease family.</text>
</comment>
<evidence type="ECO:0000313" key="8">
    <source>
        <dbReference type="EMBL" id="TYS67670.1"/>
    </source>
</evidence>
<evidence type="ECO:0000256" key="1">
    <source>
        <dbReference type="ARBA" id="ARBA00004141"/>
    </source>
</evidence>
<proteinExistence type="inferred from homology"/>
<feature type="transmembrane region" description="Helical" evidence="6">
    <location>
        <begin position="12"/>
        <end position="30"/>
    </location>
</feature>
<dbReference type="Gene3D" id="1.10.3720.10">
    <property type="entry name" value="MetI-like"/>
    <property type="match status" value="1"/>
</dbReference>
<gene>
    <name evidence="8" type="ORF">FZC76_13955</name>
</gene>
<dbReference type="Proteomes" id="UP000322524">
    <property type="component" value="Unassembled WGS sequence"/>
</dbReference>
<feature type="transmembrane region" description="Helical" evidence="6">
    <location>
        <begin position="115"/>
        <end position="138"/>
    </location>
</feature>
<accession>A0A5D4SWB8</accession>
<dbReference type="PANTHER" id="PTHR43839">
    <property type="entry name" value="OPPC IN A BINDING PROTEIN-DEPENDENT TRANSPORT SYSTEM"/>
    <property type="match status" value="1"/>
</dbReference>
<name>A0A5D4SWB8_9BACI</name>
<keyword evidence="4 6" id="KW-1133">Transmembrane helix</keyword>
<evidence type="ECO:0000256" key="4">
    <source>
        <dbReference type="ARBA" id="ARBA00022989"/>
    </source>
</evidence>
<dbReference type="AlphaFoldDB" id="A0A5D4SWB8"/>
<comment type="caution">
    <text evidence="8">The sequence shown here is derived from an EMBL/GenBank/DDBJ whole genome shotgun (WGS) entry which is preliminary data.</text>
</comment>